<dbReference type="AlphaFoldDB" id="A0A8T0QUN2"/>
<accession>A0A8T0QUN2</accession>
<comment type="caution">
    <text evidence="1">The sequence shown here is derived from an EMBL/GenBank/DDBJ whole genome shotgun (WGS) entry which is preliminary data.</text>
</comment>
<keyword evidence="2" id="KW-1185">Reference proteome</keyword>
<name>A0A8T0QUN2_PANVG</name>
<evidence type="ECO:0000313" key="1">
    <source>
        <dbReference type="EMBL" id="KAG2576625.1"/>
    </source>
</evidence>
<reference evidence="1" key="1">
    <citation type="submission" date="2020-05" db="EMBL/GenBank/DDBJ databases">
        <title>WGS assembly of Panicum virgatum.</title>
        <authorList>
            <person name="Lovell J.T."/>
            <person name="Jenkins J."/>
            <person name="Shu S."/>
            <person name="Juenger T.E."/>
            <person name="Schmutz J."/>
        </authorList>
    </citation>
    <scope>NUCLEOTIDE SEQUENCE</scope>
    <source>
        <strain evidence="1">AP13</strain>
    </source>
</reference>
<protein>
    <submittedName>
        <fullName evidence="1">Uncharacterized protein</fullName>
    </submittedName>
</protein>
<sequence>MTNHMHIHHHIEYPICHPPMLAIQAPTCKMLTMCRLKDMRHMVPMAHMGPMEPMAIAHINRMRLKNKLHVVCIV</sequence>
<evidence type="ECO:0000313" key="2">
    <source>
        <dbReference type="Proteomes" id="UP000823388"/>
    </source>
</evidence>
<dbReference type="EMBL" id="CM029048">
    <property type="protein sequence ID" value="KAG2576625.1"/>
    <property type="molecule type" value="Genomic_DNA"/>
</dbReference>
<dbReference type="Proteomes" id="UP000823388">
    <property type="component" value="Chromosome 6N"/>
</dbReference>
<proteinExistence type="predicted"/>
<gene>
    <name evidence="1" type="ORF">PVAP13_6NG035400</name>
</gene>
<organism evidence="1 2">
    <name type="scientific">Panicum virgatum</name>
    <name type="common">Blackwell switchgrass</name>
    <dbReference type="NCBI Taxonomy" id="38727"/>
    <lineage>
        <taxon>Eukaryota</taxon>
        <taxon>Viridiplantae</taxon>
        <taxon>Streptophyta</taxon>
        <taxon>Embryophyta</taxon>
        <taxon>Tracheophyta</taxon>
        <taxon>Spermatophyta</taxon>
        <taxon>Magnoliopsida</taxon>
        <taxon>Liliopsida</taxon>
        <taxon>Poales</taxon>
        <taxon>Poaceae</taxon>
        <taxon>PACMAD clade</taxon>
        <taxon>Panicoideae</taxon>
        <taxon>Panicodae</taxon>
        <taxon>Paniceae</taxon>
        <taxon>Panicinae</taxon>
        <taxon>Panicum</taxon>
        <taxon>Panicum sect. Hiantes</taxon>
    </lineage>
</organism>